<dbReference type="PANTHER" id="PTHR34876">
    <property type="match status" value="1"/>
</dbReference>
<feature type="compositionally biased region" description="Basic and acidic residues" evidence="10">
    <location>
        <begin position="83"/>
        <end position="101"/>
    </location>
</feature>
<comment type="similarity">
    <text evidence="9">Belongs to the glycosyl hydrolase family 6.</text>
</comment>
<evidence type="ECO:0000256" key="6">
    <source>
        <dbReference type="ARBA" id="ARBA00023295"/>
    </source>
</evidence>
<keyword evidence="11" id="KW-0472">Membrane</keyword>
<evidence type="ECO:0000256" key="7">
    <source>
        <dbReference type="ARBA" id="ARBA00023326"/>
    </source>
</evidence>
<keyword evidence="3 9" id="KW-0136">Cellulose degradation</keyword>
<keyword evidence="2 9" id="KW-0378">Hydrolase</keyword>
<keyword evidence="13" id="KW-1185">Reference proteome</keyword>
<dbReference type="PROSITE" id="PS00655">
    <property type="entry name" value="GLYCOSYL_HYDROL_F6_1"/>
    <property type="match status" value="1"/>
</dbReference>
<dbReference type="Pfam" id="PF01341">
    <property type="entry name" value="Glyco_hydro_6"/>
    <property type="match status" value="1"/>
</dbReference>
<dbReference type="InterPro" id="IPR036434">
    <property type="entry name" value="Beta_cellobiohydrolase_sf"/>
</dbReference>
<evidence type="ECO:0000256" key="8">
    <source>
        <dbReference type="PROSITE-ProRule" id="PRU10056"/>
    </source>
</evidence>
<evidence type="ECO:0000256" key="3">
    <source>
        <dbReference type="ARBA" id="ARBA00023001"/>
    </source>
</evidence>
<dbReference type="Gene3D" id="3.20.20.40">
    <property type="entry name" value="1, 4-beta cellobiohydrolase"/>
    <property type="match status" value="1"/>
</dbReference>
<feature type="transmembrane region" description="Helical" evidence="11">
    <location>
        <begin position="20"/>
        <end position="41"/>
    </location>
</feature>
<evidence type="ECO:0000256" key="4">
    <source>
        <dbReference type="ARBA" id="ARBA00023157"/>
    </source>
</evidence>
<feature type="active site" evidence="8">
    <location>
        <position position="152"/>
    </location>
</feature>
<dbReference type="PRINTS" id="PR00733">
    <property type="entry name" value="GLHYDRLASE6"/>
</dbReference>
<evidence type="ECO:0000256" key="1">
    <source>
        <dbReference type="ARBA" id="ARBA00022729"/>
    </source>
</evidence>
<keyword evidence="1" id="KW-0732">Signal</keyword>
<gene>
    <name evidence="12" type="ORF">QUG98_00400</name>
</gene>
<feature type="compositionally biased region" description="Gly residues" evidence="10">
    <location>
        <begin position="46"/>
        <end position="55"/>
    </location>
</feature>
<reference evidence="12 13" key="1">
    <citation type="submission" date="2023-06" db="EMBL/GenBank/DDBJ databases">
        <authorList>
            <person name="Feng G."/>
            <person name="Li J."/>
            <person name="Zhu H."/>
        </authorList>
    </citation>
    <scope>NUCLEOTIDE SEQUENCE [LARGE SCALE GENOMIC DNA]</scope>
    <source>
        <strain evidence="12 13">RHCJP20</strain>
    </source>
</reference>
<evidence type="ECO:0000256" key="2">
    <source>
        <dbReference type="ARBA" id="ARBA00022801"/>
    </source>
</evidence>
<dbReference type="GO" id="GO:0016787">
    <property type="term" value="F:hydrolase activity"/>
    <property type="evidence" value="ECO:0007669"/>
    <property type="project" value="UniProtKB-KW"/>
</dbReference>
<organism evidence="12 13">
    <name type="scientific">Curtobacterium subtropicum</name>
    <dbReference type="NCBI Taxonomy" id="3055138"/>
    <lineage>
        <taxon>Bacteria</taxon>
        <taxon>Bacillati</taxon>
        <taxon>Actinomycetota</taxon>
        <taxon>Actinomycetes</taxon>
        <taxon>Micrococcales</taxon>
        <taxon>Microbacteriaceae</taxon>
        <taxon>Curtobacterium</taxon>
    </lineage>
</organism>
<keyword evidence="11" id="KW-1133">Transmembrane helix</keyword>
<dbReference type="Proteomes" id="UP001235720">
    <property type="component" value="Unassembled WGS sequence"/>
</dbReference>
<evidence type="ECO:0000256" key="5">
    <source>
        <dbReference type="ARBA" id="ARBA00023277"/>
    </source>
</evidence>
<proteinExistence type="inferred from homology"/>
<dbReference type="SUPFAM" id="SSF51989">
    <property type="entry name" value="Glycosyl hydrolases family 6, cellulases"/>
    <property type="match status" value="1"/>
</dbReference>
<protein>
    <recommendedName>
        <fullName evidence="9">Glucanase</fullName>
        <ecNumber evidence="9">3.2.1.-</ecNumber>
    </recommendedName>
</protein>
<evidence type="ECO:0000256" key="10">
    <source>
        <dbReference type="SAM" id="MobiDB-lite"/>
    </source>
</evidence>
<keyword evidence="5 9" id="KW-0119">Carbohydrate metabolism</keyword>
<keyword evidence="6 9" id="KW-0326">Glycosidase</keyword>
<dbReference type="RefSeq" id="WP_289468694.1">
    <property type="nucleotide sequence ID" value="NZ_JAUCMM010000001.1"/>
</dbReference>
<evidence type="ECO:0000313" key="13">
    <source>
        <dbReference type="Proteomes" id="UP001235720"/>
    </source>
</evidence>
<dbReference type="InterPro" id="IPR016288">
    <property type="entry name" value="Beta_cellobiohydrolase"/>
</dbReference>
<evidence type="ECO:0000256" key="11">
    <source>
        <dbReference type="SAM" id="Phobius"/>
    </source>
</evidence>
<name>A0ABT7TBF6_9MICO</name>
<dbReference type="EC" id="3.2.1.-" evidence="9"/>
<evidence type="ECO:0000313" key="12">
    <source>
        <dbReference type="EMBL" id="MDM7886902.1"/>
    </source>
</evidence>
<keyword evidence="4" id="KW-1015">Disulfide bond</keyword>
<accession>A0ABT7TBF6</accession>
<evidence type="ECO:0000256" key="9">
    <source>
        <dbReference type="RuleBase" id="RU361186"/>
    </source>
</evidence>
<dbReference type="EMBL" id="JAUCMM010000001">
    <property type="protein sequence ID" value="MDM7886902.1"/>
    <property type="molecule type" value="Genomic_DNA"/>
</dbReference>
<sequence length="358" mass="38022">MPEQGTRGRTRGSGRRQWAVLAVGGVVAVAVVALVLATVAGPDGPPDGGGRGGAGTDRPLAARESAASAFPGGLAHQPEQDDQAARRAADARADGDRTTAERLDVIADQPVATWLADPSESATRQVVRRVVRSAEQQHRTPVFVLYAIPDRDCGSYSAGGTAEDAYLPWVRSAVRAMAGSHAVVLVEPDSIAQIHVCERLGQDRLRLLDRAVDELSGHGLTVYLDGGNEDRVPVATMARWLRQAGVDRTQGFATNVSNFYRVDSERAYADRLADAIGGDPHFVIDVSRNGQGWRGTWCNPEGAGLGQAPHVTAGSSRLDALLWVKTPGLSDGTCNGGPAAGQWWESYALALVEHRRQD</sequence>
<keyword evidence="11" id="KW-0812">Transmembrane</keyword>
<feature type="region of interest" description="Disordered" evidence="10">
    <location>
        <begin position="40"/>
        <end position="101"/>
    </location>
</feature>
<keyword evidence="7 9" id="KW-0624">Polysaccharide degradation</keyword>
<comment type="caution">
    <text evidence="12">The sequence shown here is derived from an EMBL/GenBank/DDBJ whole genome shotgun (WGS) entry which is preliminary data.</text>
</comment>
<dbReference type="PANTHER" id="PTHR34876:SF4">
    <property type="entry name" value="1,4-BETA-D-GLUCAN CELLOBIOHYDROLASE C-RELATED"/>
    <property type="match status" value="1"/>
</dbReference>
<dbReference type="InterPro" id="IPR001524">
    <property type="entry name" value="Glyco_hydro_6_CS"/>
</dbReference>